<comment type="caution">
    <text evidence="2">The sequence shown here is derived from an EMBL/GenBank/DDBJ whole genome shotgun (WGS) entry which is preliminary data.</text>
</comment>
<reference evidence="2 3" key="1">
    <citation type="submission" date="2019-05" db="EMBL/GenBank/DDBJ databases">
        <title>Another draft genome of Portunus trituberculatus and its Hox gene families provides insights of decapod evolution.</title>
        <authorList>
            <person name="Jeong J.-H."/>
            <person name="Song I."/>
            <person name="Kim S."/>
            <person name="Choi T."/>
            <person name="Kim D."/>
            <person name="Ryu S."/>
            <person name="Kim W."/>
        </authorList>
    </citation>
    <scope>NUCLEOTIDE SEQUENCE [LARGE SCALE GENOMIC DNA]</scope>
    <source>
        <tissue evidence="2">Muscle</tissue>
    </source>
</reference>
<dbReference type="EMBL" id="VSRR010022312">
    <property type="protein sequence ID" value="MPC64608.1"/>
    <property type="molecule type" value="Genomic_DNA"/>
</dbReference>
<evidence type="ECO:0000313" key="2">
    <source>
        <dbReference type="EMBL" id="MPC64608.1"/>
    </source>
</evidence>
<evidence type="ECO:0000313" key="3">
    <source>
        <dbReference type="Proteomes" id="UP000324222"/>
    </source>
</evidence>
<feature type="compositionally biased region" description="Basic and acidic residues" evidence="1">
    <location>
        <begin position="7"/>
        <end position="16"/>
    </location>
</feature>
<feature type="region of interest" description="Disordered" evidence="1">
    <location>
        <begin position="1"/>
        <end position="34"/>
    </location>
</feature>
<keyword evidence="3" id="KW-1185">Reference proteome</keyword>
<name>A0A5B7H687_PORTR</name>
<feature type="compositionally biased region" description="Polar residues" evidence="1">
    <location>
        <begin position="17"/>
        <end position="27"/>
    </location>
</feature>
<organism evidence="2 3">
    <name type="scientific">Portunus trituberculatus</name>
    <name type="common">Swimming crab</name>
    <name type="synonym">Neptunus trituberculatus</name>
    <dbReference type="NCBI Taxonomy" id="210409"/>
    <lineage>
        <taxon>Eukaryota</taxon>
        <taxon>Metazoa</taxon>
        <taxon>Ecdysozoa</taxon>
        <taxon>Arthropoda</taxon>
        <taxon>Crustacea</taxon>
        <taxon>Multicrustacea</taxon>
        <taxon>Malacostraca</taxon>
        <taxon>Eumalacostraca</taxon>
        <taxon>Eucarida</taxon>
        <taxon>Decapoda</taxon>
        <taxon>Pleocyemata</taxon>
        <taxon>Brachyura</taxon>
        <taxon>Eubrachyura</taxon>
        <taxon>Portunoidea</taxon>
        <taxon>Portunidae</taxon>
        <taxon>Portuninae</taxon>
        <taxon>Portunus</taxon>
    </lineage>
</organism>
<accession>A0A5B7H687</accession>
<protein>
    <submittedName>
        <fullName evidence="2">Uncharacterized protein</fullName>
    </submittedName>
</protein>
<dbReference type="AlphaFoldDB" id="A0A5B7H687"/>
<gene>
    <name evidence="2" type="ORF">E2C01_058726</name>
</gene>
<proteinExistence type="predicted"/>
<evidence type="ECO:0000256" key="1">
    <source>
        <dbReference type="SAM" id="MobiDB-lite"/>
    </source>
</evidence>
<dbReference type="Proteomes" id="UP000324222">
    <property type="component" value="Unassembled WGS sequence"/>
</dbReference>
<sequence length="87" mass="10126">MKAPKRLISDENKESNKTASVSDLQHSNRNHTRRKVTKKFSWMVTYPLATSLLLPTHLPSSSKLFITSLHLRYVQIKIVKKYTLIFL</sequence>